<feature type="binding site" evidence="19">
    <location>
        <position position="77"/>
    </location>
    <ligand>
        <name>Ca(2+)</name>
        <dbReference type="ChEBI" id="CHEBI:29108"/>
        <label>1</label>
    </ligand>
</feature>
<gene>
    <name evidence="24" type="ORF">BVC80_233g43</name>
</gene>
<dbReference type="InterPro" id="IPR010255">
    <property type="entry name" value="Haem_peroxidase_sf"/>
</dbReference>
<feature type="domain" description="Plant heme peroxidase family profile" evidence="23">
    <location>
        <begin position="35"/>
        <end position="341"/>
    </location>
</feature>
<dbReference type="GO" id="GO:0046872">
    <property type="term" value="F:metal ion binding"/>
    <property type="evidence" value="ECO:0007669"/>
    <property type="project" value="UniProtKB-UniRule"/>
</dbReference>
<keyword evidence="25" id="KW-1185">Reference proteome</keyword>
<dbReference type="PANTHER" id="PTHR31517">
    <property type="match status" value="1"/>
</dbReference>
<dbReference type="InterPro" id="IPR000823">
    <property type="entry name" value="Peroxidase_pln"/>
</dbReference>
<evidence type="ECO:0000256" key="19">
    <source>
        <dbReference type="PIRSR" id="PIRSR600823-3"/>
    </source>
</evidence>
<feature type="binding site" evidence="19">
    <location>
        <position position="80"/>
    </location>
    <ligand>
        <name>Ca(2+)</name>
        <dbReference type="ChEBI" id="CHEBI:29108"/>
        <label>1</label>
    </ligand>
</feature>
<comment type="function">
    <text evidence="2">Removal of H(2)O(2), oxidation of toxic reductants, biosynthesis and degradation of lignin, suberization, auxin catabolism, response to environmental stresses such as wounding, pathogen attack and oxidative stress. These functions might be dependent on each isozyme/isoform in each plant tissue.</text>
</comment>
<evidence type="ECO:0000256" key="21">
    <source>
        <dbReference type="PIRSR" id="PIRSR600823-5"/>
    </source>
</evidence>
<dbReference type="PANTHER" id="PTHR31517:SF84">
    <property type="entry name" value="PEROXIDASE"/>
    <property type="match status" value="1"/>
</dbReference>
<evidence type="ECO:0000256" key="10">
    <source>
        <dbReference type="ARBA" id="ARBA00022729"/>
    </source>
</evidence>
<proteinExistence type="inferred from homology"/>
<dbReference type="Gene3D" id="1.10.420.10">
    <property type="entry name" value="Peroxidase, domain 2"/>
    <property type="match status" value="1"/>
</dbReference>
<evidence type="ECO:0000313" key="24">
    <source>
        <dbReference type="EMBL" id="OVA19889.1"/>
    </source>
</evidence>
<evidence type="ECO:0000256" key="4">
    <source>
        <dbReference type="ARBA" id="ARBA00006873"/>
    </source>
</evidence>
<protein>
    <recommendedName>
        <fullName evidence="5 22">Peroxidase</fullName>
        <ecNumber evidence="5 22">1.11.1.7</ecNumber>
    </recommendedName>
</protein>
<evidence type="ECO:0000256" key="7">
    <source>
        <dbReference type="ARBA" id="ARBA00022559"/>
    </source>
</evidence>
<evidence type="ECO:0000256" key="20">
    <source>
        <dbReference type="PIRSR" id="PIRSR600823-4"/>
    </source>
</evidence>
<evidence type="ECO:0000313" key="25">
    <source>
        <dbReference type="Proteomes" id="UP000195402"/>
    </source>
</evidence>
<keyword evidence="6 22" id="KW-0964">Secreted</keyword>
<dbReference type="PRINTS" id="PR00458">
    <property type="entry name" value="PEROXIDASE"/>
</dbReference>
<dbReference type="CDD" id="cd00693">
    <property type="entry name" value="secretory_peroxidase"/>
    <property type="match status" value="1"/>
</dbReference>
<dbReference type="Pfam" id="PF00141">
    <property type="entry name" value="peroxidase"/>
    <property type="match status" value="1"/>
</dbReference>
<keyword evidence="12 22" id="KW-0560">Oxidoreductase</keyword>
<evidence type="ECO:0000256" key="2">
    <source>
        <dbReference type="ARBA" id="ARBA00002322"/>
    </source>
</evidence>
<evidence type="ECO:0000256" key="1">
    <source>
        <dbReference type="ARBA" id="ARBA00000189"/>
    </source>
</evidence>
<dbReference type="PRINTS" id="PR00461">
    <property type="entry name" value="PLPEROXIDASE"/>
</dbReference>
<comment type="subcellular location">
    <subcellularLocation>
        <location evidence="3 22">Secreted</location>
    </subcellularLocation>
</comment>
<dbReference type="InterPro" id="IPR019794">
    <property type="entry name" value="Peroxidases_AS"/>
</dbReference>
<comment type="similarity">
    <text evidence="22">Belongs to the peroxidase family. Classical plant (class III) peroxidase subfamily.</text>
</comment>
<keyword evidence="7 22" id="KW-0575">Peroxidase</keyword>
<feature type="signal peptide" evidence="22">
    <location>
        <begin position="1"/>
        <end position="26"/>
    </location>
</feature>
<evidence type="ECO:0000256" key="22">
    <source>
        <dbReference type="RuleBase" id="RU362060"/>
    </source>
</evidence>
<evidence type="ECO:0000256" key="5">
    <source>
        <dbReference type="ARBA" id="ARBA00012313"/>
    </source>
</evidence>
<dbReference type="PROSITE" id="PS00435">
    <property type="entry name" value="PEROXIDASE_1"/>
    <property type="match status" value="1"/>
</dbReference>
<feature type="disulfide bond" evidence="21">
    <location>
        <begin position="132"/>
        <end position="337"/>
    </location>
</feature>
<evidence type="ECO:0000256" key="15">
    <source>
        <dbReference type="ARBA" id="ARBA00023180"/>
    </source>
</evidence>
<reference evidence="24 25" key="1">
    <citation type="journal article" date="2017" name="Mol. Plant">
        <title>The Genome of Medicinal Plant Macleaya cordata Provides New Insights into Benzylisoquinoline Alkaloids Metabolism.</title>
        <authorList>
            <person name="Liu X."/>
            <person name="Liu Y."/>
            <person name="Huang P."/>
            <person name="Ma Y."/>
            <person name="Qing Z."/>
            <person name="Tang Q."/>
            <person name="Cao H."/>
            <person name="Cheng P."/>
            <person name="Zheng Y."/>
            <person name="Yuan Z."/>
            <person name="Zhou Y."/>
            <person name="Liu J."/>
            <person name="Tang Z."/>
            <person name="Zhuo Y."/>
            <person name="Zhang Y."/>
            <person name="Yu L."/>
            <person name="Huang J."/>
            <person name="Yang P."/>
            <person name="Peng Q."/>
            <person name="Zhang J."/>
            <person name="Jiang W."/>
            <person name="Zhang Z."/>
            <person name="Lin K."/>
            <person name="Ro D.K."/>
            <person name="Chen X."/>
            <person name="Xiong X."/>
            <person name="Shang Y."/>
            <person name="Huang S."/>
            <person name="Zeng J."/>
        </authorList>
    </citation>
    <scope>NUCLEOTIDE SEQUENCE [LARGE SCALE GENOMIC DNA]</scope>
    <source>
        <strain evidence="25">cv. BLH2017</strain>
        <tissue evidence="24">Root</tissue>
    </source>
</reference>
<dbReference type="STRING" id="56857.A0A200RAZ0"/>
<feature type="binding site" description="axial binding residue" evidence="19">
    <location>
        <position position="203"/>
    </location>
    <ligand>
        <name>heme b</name>
        <dbReference type="ChEBI" id="CHEBI:60344"/>
    </ligand>
    <ligandPart>
        <name>Fe</name>
        <dbReference type="ChEBI" id="CHEBI:18248"/>
    </ligandPart>
</feature>
<dbReference type="PROSITE" id="PS00436">
    <property type="entry name" value="PEROXIDASE_2"/>
    <property type="match status" value="1"/>
</dbReference>
<dbReference type="OMA" id="ESMCPRT"/>
<feature type="binding site" evidence="19">
    <location>
        <position position="86"/>
    </location>
    <ligand>
        <name>Ca(2+)</name>
        <dbReference type="ChEBI" id="CHEBI:29108"/>
        <label>1</label>
    </ligand>
</feature>
<comment type="cofactor">
    <cofactor evidence="19 22">
        <name>heme b</name>
        <dbReference type="ChEBI" id="CHEBI:60344"/>
    </cofactor>
    <text evidence="19 22">Binds 1 heme b (iron(II)-protoporphyrin IX) group per subunit.</text>
</comment>
<dbReference type="GO" id="GO:0005576">
    <property type="term" value="C:extracellular region"/>
    <property type="evidence" value="ECO:0007669"/>
    <property type="project" value="UniProtKB-SubCell"/>
</dbReference>
<name>A0A200RAZ0_MACCD</name>
<dbReference type="EC" id="1.11.1.7" evidence="5 22"/>
<keyword evidence="14 21" id="KW-1015">Disulfide bond</keyword>
<feature type="disulfide bond" evidence="21">
    <location>
        <begin position="45"/>
        <end position="126"/>
    </location>
</feature>
<dbReference type="Proteomes" id="UP000195402">
    <property type="component" value="Unassembled WGS sequence"/>
</dbReference>
<evidence type="ECO:0000256" key="18">
    <source>
        <dbReference type="PIRSR" id="PIRSR600823-2"/>
    </source>
</evidence>
<dbReference type="AlphaFoldDB" id="A0A200RAZ0"/>
<feature type="binding site" evidence="18">
    <location>
        <position position="173"/>
    </location>
    <ligand>
        <name>substrate</name>
    </ligand>
</feature>
<keyword evidence="15" id="KW-0325">Glycoprotein</keyword>
<evidence type="ECO:0000256" key="17">
    <source>
        <dbReference type="PIRSR" id="PIRSR600823-1"/>
    </source>
</evidence>
<evidence type="ECO:0000259" key="23">
    <source>
        <dbReference type="PROSITE" id="PS50873"/>
    </source>
</evidence>
<feature type="chain" id="PRO_5011822841" description="Peroxidase" evidence="22">
    <location>
        <begin position="27"/>
        <end position="341"/>
    </location>
</feature>
<dbReference type="OrthoDB" id="2113341at2759"/>
<dbReference type="PROSITE" id="PS50873">
    <property type="entry name" value="PEROXIDASE_4"/>
    <property type="match status" value="1"/>
</dbReference>
<keyword evidence="8 22" id="KW-0349">Heme</keyword>
<feature type="active site" description="Proton acceptor" evidence="17">
    <location>
        <position position="76"/>
    </location>
</feature>
<keyword evidence="9 19" id="KW-0479">Metal-binding</keyword>
<feature type="binding site" evidence="19">
    <location>
        <position position="261"/>
    </location>
    <ligand>
        <name>Ca(2+)</name>
        <dbReference type="ChEBI" id="CHEBI:29108"/>
        <label>2</label>
    </ligand>
</feature>
<feature type="binding site" evidence="19">
    <location>
        <position position="269"/>
    </location>
    <ligand>
        <name>Ca(2+)</name>
        <dbReference type="ChEBI" id="CHEBI:29108"/>
        <label>2</label>
    </ligand>
</feature>
<dbReference type="GO" id="GO:0006979">
    <property type="term" value="P:response to oxidative stress"/>
    <property type="evidence" value="ECO:0007669"/>
    <property type="project" value="UniProtKB-UniRule"/>
</dbReference>
<feature type="binding site" evidence="19">
    <location>
        <position position="82"/>
    </location>
    <ligand>
        <name>Ca(2+)</name>
        <dbReference type="ChEBI" id="CHEBI:29108"/>
        <label>1</label>
    </ligand>
</feature>
<dbReference type="EMBL" id="MVGT01000168">
    <property type="protein sequence ID" value="OVA19889.1"/>
    <property type="molecule type" value="Genomic_DNA"/>
</dbReference>
<feature type="disulfide bond" evidence="21">
    <location>
        <begin position="210"/>
        <end position="242"/>
    </location>
</feature>
<evidence type="ECO:0000256" key="16">
    <source>
        <dbReference type="ARBA" id="ARBA00023324"/>
    </source>
</evidence>
<evidence type="ECO:0000256" key="9">
    <source>
        <dbReference type="ARBA" id="ARBA00022723"/>
    </source>
</evidence>
<organism evidence="24 25">
    <name type="scientific">Macleaya cordata</name>
    <name type="common">Five-seeded plume-poppy</name>
    <name type="synonym">Bocconia cordata</name>
    <dbReference type="NCBI Taxonomy" id="56857"/>
    <lineage>
        <taxon>Eukaryota</taxon>
        <taxon>Viridiplantae</taxon>
        <taxon>Streptophyta</taxon>
        <taxon>Embryophyta</taxon>
        <taxon>Tracheophyta</taxon>
        <taxon>Spermatophyta</taxon>
        <taxon>Magnoliopsida</taxon>
        <taxon>Ranunculales</taxon>
        <taxon>Papaveraceae</taxon>
        <taxon>Papaveroideae</taxon>
        <taxon>Macleaya</taxon>
    </lineage>
</organism>
<dbReference type="GO" id="GO:0042744">
    <property type="term" value="P:hydrogen peroxide catabolic process"/>
    <property type="evidence" value="ECO:0007669"/>
    <property type="project" value="UniProtKB-KW"/>
</dbReference>
<dbReference type="SUPFAM" id="SSF48113">
    <property type="entry name" value="Heme-dependent peroxidases"/>
    <property type="match status" value="1"/>
</dbReference>
<comment type="similarity">
    <text evidence="4">Belongs to the peroxidase family. Ascorbate peroxidase subfamily.</text>
</comment>
<sequence>MKVGALTISSTVVLFFFCTLLQPTVATSNRLDGNHLHRGFYNNICPQAENIVSKIVKKYVRRDLGIAAGLIRLHFHDCFVTGCDASILLDETPSGEEVEKASPANGKSLRGLEVIDEIKSKLEYKCPGIVSCADILAFAARDAAVYAGLLSYPVAAGRRDGRSSRAIETMILPRPSQSVDQLTELFARKGLSQDEMVVLSGAHSIGHAHCSTFHTRLYGPDPLQSQDPTLDPFYALFLKFQCPVWTIPEDGSLSKDKVPLDSISPTRLDNMYYVGLKEGKGLLTSDQALMNNTRTRDLVHLLAENPMLWSQKFGRAMGRLGRMDVLTGRQGEIRRQCRRVN</sequence>
<feature type="site" description="Transition state stabilizer" evidence="20">
    <location>
        <position position="72"/>
    </location>
</feature>
<dbReference type="GO" id="GO:0140825">
    <property type="term" value="F:lactoperoxidase activity"/>
    <property type="evidence" value="ECO:0007669"/>
    <property type="project" value="UniProtKB-EC"/>
</dbReference>
<evidence type="ECO:0000256" key="11">
    <source>
        <dbReference type="ARBA" id="ARBA00022837"/>
    </source>
</evidence>
<evidence type="ECO:0000256" key="14">
    <source>
        <dbReference type="ARBA" id="ARBA00023157"/>
    </source>
</evidence>
<dbReference type="FunFam" id="1.10.520.10:FF:000006">
    <property type="entry name" value="Peroxidase"/>
    <property type="match status" value="1"/>
</dbReference>
<evidence type="ECO:0000256" key="8">
    <source>
        <dbReference type="ARBA" id="ARBA00022617"/>
    </source>
</evidence>
<feature type="binding site" evidence="19">
    <location>
        <position position="99"/>
    </location>
    <ligand>
        <name>Ca(2+)</name>
        <dbReference type="ChEBI" id="CHEBI:29108"/>
        <label>1</label>
    </ligand>
</feature>
<dbReference type="GO" id="GO:0020037">
    <property type="term" value="F:heme binding"/>
    <property type="evidence" value="ECO:0007669"/>
    <property type="project" value="UniProtKB-UniRule"/>
</dbReference>
<dbReference type="InterPro" id="IPR019793">
    <property type="entry name" value="Peroxidases_heam-ligand_BS"/>
</dbReference>
<evidence type="ECO:0000256" key="3">
    <source>
        <dbReference type="ARBA" id="ARBA00004613"/>
    </source>
</evidence>
<evidence type="ECO:0000256" key="13">
    <source>
        <dbReference type="ARBA" id="ARBA00023004"/>
    </source>
</evidence>
<keyword evidence="11 19" id="KW-0106">Calcium</keyword>
<comment type="cofactor">
    <cofactor evidence="19 22">
        <name>Ca(2+)</name>
        <dbReference type="ChEBI" id="CHEBI:29108"/>
    </cofactor>
    <text evidence="19 22">Binds 2 calcium ions per subunit.</text>
</comment>
<dbReference type="InterPro" id="IPR002016">
    <property type="entry name" value="Haem_peroxidase"/>
</dbReference>
<feature type="disulfide bond" evidence="21">
    <location>
        <begin position="78"/>
        <end position="83"/>
    </location>
</feature>
<keyword evidence="16 22" id="KW-0376">Hydrogen peroxide</keyword>
<comment type="caution">
    <text evidence="24">The sequence shown here is derived from an EMBL/GenBank/DDBJ whole genome shotgun (WGS) entry which is preliminary data.</text>
</comment>
<comment type="catalytic activity">
    <reaction evidence="1 22">
        <text>2 a phenolic donor + H2O2 = 2 a phenolic radical donor + 2 H2O</text>
        <dbReference type="Rhea" id="RHEA:56136"/>
        <dbReference type="ChEBI" id="CHEBI:15377"/>
        <dbReference type="ChEBI" id="CHEBI:16240"/>
        <dbReference type="ChEBI" id="CHEBI:139520"/>
        <dbReference type="ChEBI" id="CHEBI:139521"/>
        <dbReference type="EC" id="1.11.1.7"/>
    </reaction>
</comment>
<keyword evidence="10 22" id="KW-0732">Signal</keyword>
<accession>A0A200RAZ0</accession>
<dbReference type="InParanoid" id="A0A200RAZ0"/>
<dbReference type="Gene3D" id="1.10.520.10">
    <property type="match status" value="1"/>
</dbReference>
<evidence type="ECO:0000256" key="6">
    <source>
        <dbReference type="ARBA" id="ARBA00022525"/>
    </source>
</evidence>
<dbReference type="InterPro" id="IPR033905">
    <property type="entry name" value="Secretory_peroxidase"/>
</dbReference>
<evidence type="ECO:0000256" key="12">
    <source>
        <dbReference type="ARBA" id="ARBA00023002"/>
    </source>
</evidence>
<keyword evidence="13 19" id="KW-0408">Iron</keyword>
<feature type="binding site" evidence="19">
    <location>
        <position position="84"/>
    </location>
    <ligand>
        <name>Ca(2+)</name>
        <dbReference type="ChEBI" id="CHEBI:29108"/>
        <label>1</label>
    </ligand>
</feature>
<dbReference type="FunFam" id="1.10.420.10:FF:000006">
    <property type="entry name" value="Peroxidase"/>
    <property type="match status" value="1"/>
</dbReference>